<dbReference type="InterPro" id="IPR045074">
    <property type="entry name" value="GST_C_Tau"/>
</dbReference>
<proteinExistence type="inferred from homology"/>
<dbReference type="InterPro" id="IPR036249">
    <property type="entry name" value="Thioredoxin-like_sf"/>
</dbReference>
<dbReference type="AlphaFoldDB" id="A0A978U7Z4"/>
<dbReference type="GO" id="GO:0004364">
    <property type="term" value="F:glutathione transferase activity"/>
    <property type="evidence" value="ECO:0007669"/>
    <property type="project" value="UniProtKB-UniRule"/>
</dbReference>
<evidence type="ECO:0000256" key="3">
    <source>
        <dbReference type="RuleBase" id="RU369102"/>
    </source>
</evidence>
<dbReference type="CDD" id="cd03185">
    <property type="entry name" value="GST_C_Tau"/>
    <property type="match status" value="1"/>
</dbReference>
<dbReference type="SFLD" id="SFLDS00019">
    <property type="entry name" value="Glutathione_Transferase_(cytos"/>
    <property type="match status" value="1"/>
</dbReference>
<dbReference type="PROSITE" id="PS50405">
    <property type="entry name" value="GST_CTER"/>
    <property type="match status" value="1"/>
</dbReference>
<dbReference type="Gene3D" id="3.40.30.10">
    <property type="entry name" value="Glutaredoxin"/>
    <property type="match status" value="1"/>
</dbReference>
<evidence type="ECO:0000259" key="5">
    <source>
        <dbReference type="PROSITE" id="PS50405"/>
    </source>
</evidence>
<comment type="catalytic activity">
    <reaction evidence="2 3">
        <text>RX + glutathione = an S-substituted glutathione + a halide anion + H(+)</text>
        <dbReference type="Rhea" id="RHEA:16437"/>
        <dbReference type="ChEBI" id="CHEBI:15378"/>
        <dbReference type="ChEBI" id="CHEBI:16042"/>
        <dbReference type="ChEBI" id="CHEBI:17792"/>
        <dbReference type="ChEBI" id="CHEBI:57925"/>
        <dbReference type="ChEBI" id="CHEBI:90779"/>
        <dbReference type="EC" id="2.5.1.18"/>
    </reaction>
</comment>
<keyword evidence="3" id="KW-0963">Cytoplasm</keyword>
<feature type="domain" description="GST N-terminal" evidence="4">
    <location>
        <begin position="6"/>
        <end position="86"/>
    </location>
</feature>
<evidence type="ECO:0000313" key="6">
    <source>
        <dbReference type="EMBL" id="KAH7510558.1"/>
    </source>
</evidence>
<dbReference type="InterPro" id="IPR010987">
    <property type="entry name" value="Glutathione-S-Trfase_C-like"/>
</dbReference>
<feature type="domain" description="GST C-terminal" evidence="5">
    <location>
        <begin position="91"/>
        <end position="209"/>
    </location>
</feature>
<organism evidence="6 7">
    <name type="scientific">Ziziphus jujuba var. spinosa</name>
    <dbReference type="NCBI Taxonomy" id="714518"/>
    <lineage>
        <taxon>Eukaryota</taxon>
        <taxon>Viridiplantae</taxon>
        <taxon>Streptophyta</taxon>
        <taxon>Embryophyta</taxon>
        <taxon>Tracheophyta</taxon>
        <taxon>Spermatophyta</taxon>
        <taxon>Magnoliopsida</taxon>
        <taxon>eudicotyledons</taxon>
        <taxon>Gunneridae</taxon>
        <taxon>Pentapetalae</taxon>
        <taxon>rosids</taxon>
        <taxon>fabids</taxon>
        <taxon>Rosales</taxon>
        <taxon>Rhamnaceae</taxon>
        <taxon>Paliureae</taxon>
        <taxon>Ziziphus</taxon>
    </lineage>
</organism>
<protein>
    <recommendedName>
        <fullName evidence="3">Glutathione S-transferase</fullName>
        <ecNumber evidence="3">2.5.1.18</ecNumber>
    </recommendedName>
</protein>
<evidence type="ECO:0000259" key="4">
    <source>
        <dbReference type="PROSITE" id="PS50404"/>
    </source>
</evidence>
<dbReference type="PANTHER" id="PTHR11260:SF679">
    <property type="entry name" value="GLUTATHIONE TRANSFERASE"/>
    <property type="match status" value="1"/>
</dbReference>
<sequence length="233" mass="26587">MANTDHQVKLFGTEESPFCFRAIWALKLKGIPFKYIDEYGDITGASCYFSTTQFTRSFQFLFMEEKPICESMVIVEYIDETWPQNPLFPNDPYGKAQARFWVKYADDTVPAILTVFTGSGEELEKAKKVILEMLRVMEEQSPIGEKKFFGGDKIGIADIAFGWTAHWLAVIEEVVGVKLLKPKNYLVCMLGSTTSNKTLLSNKPFLTPVILWSFSRAIEKNCLLLLHHDYHTS</sequence>
<dbReference type="PROSITE" id="PS50404">
    <property type="entry name" value="GST_NTER"/>
    <property type="match status" value="1"/>
</dbReference>
<evidence type="ECO:0000313" key="7">
    <source>
        <dbReference type="Proteomes" id="UP000813462"/>
    </source>
</evidence>
<comment type="subcellular location">
    <subcellularLocation>
        <location evidence="3">Cytoplasm</location>
        <location evidence="3">Cytosol</location>
    </subcellularLocation>
</comment>
<dbReference type="InterPro" id="IPR040079">
    <property type="entry name" value="Glutathione_S-Trfase"/>
</dbReference>
<dbReference type="Pfam" id="PF13417">
    <property type="entry name" value="GST_N_3"/>
    <property type="match status" value="1"/>
</dbReference>
<dbReference type="Gene3D" id="1.20.1050.10">
    <property type="match status" value="1"/>
</dbReference>
<gene>
    <name evidence="6" type="ORF">FEM48_ZijujUnG0114400</name>
</gene>
<comment type="function">
    <text evidence="3">Is involved in the conjugation of reduced glutathione to a wide number of exogenous and endogenous hydrophobic electrophiles.</text>
</comment>
<dbReference type="SUPFAM" id="SSF52833">
    <property type="entry name" value="Thioredoxin-like"/>
    <property type="match status" value="1"/>
</dbReference>
<reference evidence="6" key="1">
    <citation type="journal article" date="2021" name="Front. Plant Sci.">
        <title>Chromosome-Scale Genome Assembly for Chinese Sour Jujube and Insights Into Its Genome Evolution and Domestication Signature.</title>
        <authorList>
            <person name="Shen L.-Y."/>
            <person name="Luo H."/>
            <person name="Wang X.-L."/>
            <person name="Wang X.-M."/>
            <person name="Qiu X.-J."/>
            <person name="Liu H."/>
            <person name="Zhou S.-S."/>
            <person name="Jia K.-H."/>
            <person name="Nie S."/>
            <person name="Bao Y.-T."/>
            <person name="Zhang R.-G."/>
            <person name="Yun Q.-Z."/>
            <person name="Chai Y.-H."/>
            <person name="Lu J.-Y."/>
            <person name="Li Y."/>
            <person name="Zhao S.-W."/>
            <person name="Mao J.-F."/>
            <person name="Jia S.-G."/>
            <person name="Mao Y.-M."/>
        </authorList>
    </citation>
    <scope>NUCLEOTIDE SEQUENCE</scope>
    <source>
        <strain evidence="6">AT0</strain>
        <tissue evidence="6">Leaf</tissue>
    </source>
</reference>
<keyword evidence="1 3" id="KW-0808">Transferase</keyword>
<dbReference type="GO" id="GO:0005829">
    <property type="term" value="C:cytosol"/>
    <property type="evidence" value="ECO:0007669"/>
    <property type="project" value="UniProtKB-SubCell"/>
</dbReference>
<name>A0A978U7Z4_ZIZJJ</name>
<evidence type="ECO:0000256" key="1">
    <source>
        <dbReference type="ARBA" id="ARBA00022679"/>
    </source>
</evidence>
<evidence type="ECO:0000256" key="2">
    <source>
        <dbReference type="ARBA" id="ARBA00047960"/>
    </source>
</evidence>
<dbReference type="Proteomes" id="UP000813462">
    <property type="component" value="Unassembled WGS sequence"/>
</dbReference>
<dbReference type="EC" id="2.5.1.18" evidence="3"/>
<dbReference type="InterPro" id="IPR045073">
    <property type="entry name" value="Omega/Tau-like"/>
</dbReference>
<dbReference type="SUPFAM" id="SSF47616">
    <property type="entry name" value="GST C-terminal domain-like"/>
    <property type="match status" value="1"/>
</dbReference>
<comment type="similarity">
    <text evidence="3">Belongs to the GST superfamily.</text>
</comment>
<comment type="caution">
    <text evidence="6">The sequence shown here is derived from an EMBL/GenBank/DDBJ whole genome shotgun (WGS) entry which is preliminary data.</text>
</comment>
<dbReference type="PANTHER" id="PTHR11260">
    <property type="entry name" value="GLUTATHIONE S-TRANSFERASE, GST, SUPERFAMILY, GST DOMAIN CONTAINING"/>
    <property type="match status" value="1"/>
</dbReference>
<accession>A0A978U7Z4</accession>
<dbReference type="InterPro" id="IPR036282">
    <property type="entry name" value="Glutathione-S-Trfase_C_sf"/>
</dbReference>
<dbReference type="Pfam" id="PF13410">
    <property type="entry name" value="GST_C_2"/>
    <property type="match status" value="1"/>
</dbReference>
<dbReference type="GO" id="GO:0006749">
    <property type="term" value="P:glutathione metabolic process"/>
    <property type="evidence" value="ECO:0007669"/>
    <property type="project" value="InterPro"/>
</dbReference>
<dbReference type="EMBL" id="JAEACU010000474">
    <property type="protein sequence ID" value="KAH7510558.1"/>
    <property type="molecule type" value="Genomic_DNA"/>
</dbReference>
<dbReference type="InterPro" id="IPR004045">
    <property type="entry name" value="Glutathione_S-Trfase_N"/>
</dbReference>
<dbReference type="SFLD" id="SFLDG00358">
    <property type="entry name" value="Main_(cytGST)"/>
    <property type="match status" value="1"/>
</dbReference>